<proteinExistence type="predicted"/>
<dbReference type="KEGG" id="bliq:INP51_01565"/>
<dbReference type="PANTHER" id="PTHR35789">
    <property type="entry name" value="SPORE GERMINATION PROTEIN B3"/>
    <property type="match status" value="1"/>
</dbReference>
<sequence length="207" mass="23546">MREILKRTGIIGVGMLALFLVGCGGVEPEKRDYPMTLAFGHEDGSNYVIYGMANLNEVTEQGKGEQDTPEVLKIRGESMSEIHEEYAKTQQYYLDLGHVQAVIFDKSLLDDKESYGKIVEEMQGIPEIGKNAYVFRTTRLEEIMITGQEKEDSLGEYLRGMYENHMKIKKKGLTLEDLYYEWNNFGVISKIPTLNVKDGQVVLCEDL</sequence>
<dbReference type="Proteomes" id="UP000593601">
    <property type="component" value="Chromosome"/>
</dbReference>
<evidence type="ECO:0000313" key="3">
    <source>
        <dbReference type="Proteomes" id="UP000593601"/>
    </source>
</evidence>
<name>A0A7M2RK16_9FIRM</name>
<dbReference type="AlphaFoldDB" id="A0A7M2RK16"/>
<dbReference type="GO" id="GO:0016020">
    <property type="term" value="C:membrane"/>
    <property type="evidence" value="ECO:0007669"/>
    <property type="project" value="InterPro"/>
</dbReference>
<dbReference type="InterPro" id="IPR008844">
    <property type="entry name" value="Spore_GerAC-like"/>
</dbReference>
<organism evidence="2 3">
    <name type="scientific">Blautia liquoris</name>
    <dbReference type="NCBI Taxonomy" id="2779518"/>
    <lineage>
        <taxon>Bacteria</taxon>
        <taxon>Bacillati</taxon>
        <taxon>Bacillota</taxon>
        <taxon>Clostridia</taxon>
        <taxon>Lachnospirales</taxon>
        <taxon>Lachnospiraceae</taxon>
        <taxon>Blautia</taxon>
    </lineage>
</organism>
<dbReference type="EMBL" id="CP063304">
    <property type="protein sequence ID" value="QOV19692.1"/>
    <property type="molecule type" value="Genomic_DNA"/>
</dbReference>
<dbReference type="Pfam" id="PF25198">
    <property type="entry name" value="Spore_GerAC_N"/>
    <property type="match status" value="1"/>
</dbReference>
<feature type="domain" description="Spore germination protein N-terminal" evidence="1">
    <location>
        <begin position="26"/>
        <end position="186"/>
    </location>
</feature>
<protein>
    <recommendedName>
        <fullName evidence="1">Spore germination protein N-terminal domain-containing protein</fullName>
    </recommendedName>
</protein>
<evidence type="ECO:0000259" key="1">
    <source>
        <dbReference type="Pfam" id="PF25198"/>
    </source>
</evidence>
<gene>
    <name evidence="2" type="ORF">INP51_01565</name>
</gene>
<dbReference type="RefSeq" id="WP_193736012.1">
    <property type="nucleotide sequence ID" value="NZ_CP063304.1"/>
</dbReference>
<reference evidence="2 3" key="1">
    <citation type="submission" date="2020-10" db="EMBL/GenBank/DDBJ databases">
        <title>Blautia liquoris sp.nov., isolated from the mud in a fermentation cellar used for the production of Chinese strong-flavoured liquor.</title>
        <authorList>
            <person name="Lu L."/>
        </authorList>
    </citation>
    <scope>NUCLEOTIDE SEQUENCE [LARGE SCALE GENOMIC DNA]</scope>
    <source>
        <strain evidence="2 3">LZLJ-3</strain>
    </source>
</reference>
<dbReference type="GO" id="GO:0009847">
    <property type="term" value="P:spore germination"/>
    <property type="evidence" value="ECO:0007669"/>
    <property type="project" value="InterPro"/>
</dbReference>
<evidence type="ECO:0000313" key="2">
    <source>
        <dbReference type="EMBL" id="QOV19692.1"/>
    </source>
</evidence>
<keyword evidence="3" id="KW-1185">Reference proteome</keyword>
<dbReference type="InterPro" id="IPR057336">
    <property type="entry name" value="GerAC_N"/>
</dbReference>
<accession>A0A7M2RK16</accession>
<dbReference type="PANTHER" id="PTHR35789:SF1">
    <property type="entry name" value="SPORE GERMINATION PROTEIN B3"/>
    <property type="match status" value="1"/>
</dbReference>
<dbReference type="PROSITE" id="PS51257">
    <property type="entry name" value="PROKAR_LIPOPROTEIN"/>
    <property type="match status" value="1"/>
</dbReference>